<sequence length="194" mass="20910">HLNPTVVAISQQLRQSSLRSNGSNGSYEERQMPSTHSPQRAQSYHSQSTNSTQNAPTSISVGSPPRSPPTVIHHRSSSSSSKPAASMPPNTPANRSPNMNDFRSASSHVATYQQQHQQQPESQPQQQRQHYIRHQSRGSADSGGSGGAARKTNGYPQVPLHGSGGTSTTSIEIHNNASSSPSSSSIPRDRQERR</sequence>
<evidence type="ECO:0000313" key="2">
    <source>
        <dbReference type="WBParaSite" id="ES5_v2.g30140.t1"/>
    </source>
</evidence>
<organism evidence="1 2">
    <name type="scientific">Panagrolaimus sp. ES5</name>
    <dbReference type="NCBI Taxonomy" id="591445"/>
    <lineage>
        <taxon>Eukaryota</taxon>
        <taxon>Metazoa</taxon>
        <taxon>Ecdysozoa</taxon>
        <taxon>Nematoda</taxon>
        <taxon>Chromadorea</taxon>
        <taxon>Rhabditida</taxon>
        <taxon>Tylenchina</taxon>
        <taxon>Panagrolaimomorpha</taxon>
        <taxon>Panagrolaimoidea</taxon>
        <taxon>Panagrolaimidae</taxon>
        <taxon>Panagrolaimus</taxon>
    </lineage>
</organism>
<protein>
    <submittedName>
        <fullName evidence="2">Uncharacterized protein</fullName>
    </submittedName>
</protein>
<evidence type="ECO:0000313" key="1">
    <source>
        <dbReference type="Proteomes" id="UP000887579"/>
    </source>
</evidence>
<name>A0AC34GKI3_9BILA</name>
<accession>A0AC34GKI3</accession>
<dbReference type="WBParaSite" id="ES5_v2.g30140.t1">
    <property type="protein sequence ID" value="ES5_v2.g30140.t1"/>
    <property type="gene ID" value="ES5_v2.g30140"/>
</dbReference>
<reference evidence="2" key="1">
    <citation type="submission" date="2022-11" db="UniProtKB">
        <authorList>
            <consortium name="WormBaseParasite"/>
        </authorList>
    </citation>
    <scope>IDENTIFICATION</scope>
</reference>
<dbReference type="Proteomes" id="UP000887579">
    <property type="component" value="Unplaced"/>
</dbReference>
<proteinExistence type="predicted"/>